<dbReference type="PANTHER" id="PTHR45586:SF1">
    <property type="entry name" value="LIPOPOLYSACCHARIDE ASSEMBLY PROTEIN B"/>
    <property type="match status" value="1"/>
</dbReference>
<evidence type="ECO:0000256" key="2">
    <source>
        <dbReference type="ARBA" id="ARBA00022803"/>
    </source>
</evidence>
<accession>A0A3E4GPR4</accession>
<evidence type="ECO:0000313" key="6">
    <source>
        <dbReference type="EMBL" id="RGJ23182.1"/>
    </source>
</evidence>
<dbReference type="PROSITE" id="PS50005">
    <property type="entry name" value="TPR"/>
    <property type="match status" value="2"/>
</dbReference>
<dbReference type="EMBL" id="QSOV01000008">
    <property type="protein sequence ID" value="RGJ23182.1"/>
    <property type="molecule type" value="Genomic_DNA"/>
</dbReference>
<dbReference type="PANTHER" id="PTHR45586">
    <property type="entry name" value="TPR REPEAT-CONTAINING PROTEIN PA4667"/>
    <property type="match status" value="1"/>
</dbReference>
<evidence type="ECO:0000256" key="1">
    <source>
        <dbReference type="ARBA" id="ARBA00022737"/>
    </source>
</evidence>
<dbReference type="InterPro" id="IPR051012">
    <property type="entry name" value="CellSynth/LPSAsmb/PSIAsmb"/>
</dbReference>
<proteinExistence type="predicted"/>
<keyword evidence="5" id="KW-0812">Transmembrane</keyword>
<comment type="caution">
    <text evidence="6">The sequence shown here is derived from an EMBL/GenBank/DDBJ whole genome shotgun (WGS) entry which is preliminary data.</text>
</comment>
<dbReference type="SMART" id="SM00028">
    <property type="entry name" value="TPR"/>
    <property type="match status" value="4"/>
</dbReference>
<dbReference type="InterPro" id="IPR019734">
    <property type="entry name" value="TPR_rpt"/>
</dbReference>
<keyword evidence="1" id="KW-0677">Repeat</keyword>
<name>A0A3E4GPR4_9FIRM</name>
<dbReference type="Proteomes" id="UP000260655">
    <property type="component" value="Unassembled WGS sequence"/>
</dbReference>
<dbReference type="Pfam" id="PF13424">
    <property type="entry name" value="TPR_12"/>
    <property type="match status" value="1"/>
</dbReference>
<evidence type="ECO:0000313" key="7">
    <source>
        <dbReference type="Proteomes" id="UP000260655"/>
    </source>
</evidence>
<feature type="repeat" description="TPR" evidence="3">
    <location>
        <begin position="70"/>
        <end position="103"/>
    </location>
</feature>
<feature type="repeat" description="TPR" evidence="3">
    <location>
        <begin position="143"/>
        <end position="176"/>
    </location>
</feature>
<keyword evidence="4" id="KW-0175">Coiled coil</keyword>
<dbReference type="SUPFAM" id="SSF48452">
    <property type="entry name" value="TPR-like"/>
    <property type="match status" value="1"/>
</dbReference>
<dbReference type="Pfam" id="PF13174">
    <property type="entry name" value="TPR_6"/>
    <property type="match status" value="1"/>
</dbReference>
<evidence type="ECO:0000256" key="5">
    <source>
        <dbReference type="SAM" id="Phobius"/>
    </source>
</evidence>
<dbReference type="AlphaFoldDB" id="A0A3E4GPR4"/>
<dbReference type="Gene3D" id="1.25.40.10">
    <property type="entry name" value="Tetratricopeptide repeat domain"/>
    <property type="match status" value="1"/>
</dbReference>
<keyword evidence="2 3" id="KW-0802">TPR repeat</keyword>
<organism evidence="6 7">
    <name type="scientific">Coprococcus comes</name>
    <dbReference type="NCBI Taxonomy" id="410072"/>
    <lineage>
        <taxon>Bacteria</taxon>
        <taxon>Bacillati</taxon>
        <taxon>Bacillota</taxon>
        <taxon>Clostridia</taxon>
        <taxon>Lachnospirales</taxon>
        <taxon>Lachnospiraceae</taxon>
        <taxon>Coprococcus</taxon>
    </lineage>
</organism>
<feature type="coiled-coil region" evidence="4">
    <location>
        <begin position="52"/>
        <end position="103"/>
    </location>
</feature>
<keyword evidence="5" id="KW-0472">Membrane</keyword>
<feature type="transmembrane region" description="Helical" evidence="5">
    <location>
        <begin position="21"/>
        <end position="40"/>
    </location>
</feature>
<gene>
    <name evidence="6" type="ORF">DXD67_09125</name>
</gene>
<sequence>MIYQYRRKETITVTAGRKKKVIIGILVAFCMTVTGCAGSVKKGTKYLEEKDYKNAEVEFQDAVDKKKNLGEAYRGLGLCYWEQKKYEKAEKALEKALKNGTEETATLYNILGICDLELDKPEKAVYYFENGQELSGAGKELLKEMAYNLVVAYEKAGDYQSAKEKLDSYLKANPDDKKALKEQEFLNTQISEGDQQ</sequence>
<reference evidence="6 7" key="1">
    <citation type="submission" date="2018-08" db="EMBL/GenBank/DDBJ databases">
        <title>A genome reference for cultivated species of the human gut microbiota.</title>
        <authorList>
            <person name="Zou Y."/>
            <person name="Xue W."/>
            <person name="Luo G."/>
        </authorList>
    </citation>
    <scope>NUCLEOTIDE SEQUENCE [LARGE SCALE GENOMIC DNA]</scope>
    <source>
        <strain evidence="6 7">TM07-19</strain>
    </source>
</reference>
<evidence type="ECO:0000256" key="4">
    <source>
        <dbReference type="SAM" id="Coils"/>
    </source>
</evidence>
<dbReference type="InterPro" id="IPR011990">
    <property type="entry name" value="TPR-like_helical_dom_sf"/>
</dbReference>
<protein>
    <submittedName>
        <fullName evidence="6">Tetratricopeptide repeat protein</fullName>
    </submittedName>
</protein>
<keyword evidence="5" id="KW-1133">Transmembrane helix</keyword>
<evidence type="ECO:0000256" key="3">
    <source>
        <dbReference type="PROSITE-ProRule" id="PRU00339"/>
    </source>
</evidence>